<gene>
    <name evidence="6" type="ORF">ACFFSY_07770</name>
</gene>
<evidence type="ECO:0000259" key="5">
    <source>
        <dbReference type="Pfam" id="PF13407"/>
    </source>
</evidence>
<evidence type="ECO:0000256" key="1">
    <source>
        <dbReference type="ARBA" id="ARBA00004196"/>
    </source>
</evidence>
<keyword evidence="7" id="KW-1185">Reference proteome</keyword>
<dbReference type="Pfam" id="PF13407">
    <property type="entry name" value="Peripla_BP_4"/>
    <property type="match status" value="1"/>
</dbReference>
<comment type="similarity">
    <text evidence="2">Belongs to the bacterial solute-binding protein 2 family.</text>
</comment>
<accession>A0ABV5KKS6</accession>
<dbReference type="InterPro" id="IPR025997">
    <property type="entry name" value="SBP_2_dom"/>
</dbReference>
<evidence type="ECO:0000256" key="4">
    <source>
        <dbReference type="SAM" id="Phobius"/>
    </source>
</evidence>
<feature type="domain" description="Periplasmic binding protein" evidence="5">
    <location>
        <begin position="50"/>
        <end position="300"/>
    </location>
</feature>
<keyword evidence="4" id="KW-0472">Membrane</keyword>
<proteinExistence type="inferred from homology"/>
<sequence>MNRNEKFGYALLAIVAAFAIAGILYSLLPAGEAEDRVNLQGEAPGQPAITLVLREQESDFWETVRMGAEAAAKEFGANLHVTAMPDSDDSAGQIKLVRQALADKTRALVVAAADDVDMARAVTGVRIPVIAIDTDINAGAVRSYIGIDNYDAGKKAGERIIEQLGQQGHVVILSSVKDDRNMEQRIRGILDTFKQEPFITVLDNRYCMAGIEACQDVTRSLMDATLVDGIVALNADAAIGAGREVIRRGEEDRVKVVAFESAHEELEMLQDGVLEATIVQNPFSMGYLGVKHAMQALEGEAIPQRVDIHTKIIDRDNMFWMDNQKILFPFVK</sequence>
<dbReference type="RefSeq" id="WP_377492393.1">
    <property type="nucleotide sequence ID" value="NZ_JBHMDO010000015.1"/>
</dbReference>
<dbReference type="SUPFAM" id="SSF53822">
    <property type="entry name" value="Periplasmic binding protein-like I"/>
    <property type="match status" value="1"/>
</dbReference>
<dbReference type="Gene3D" id="3.40.50.2300">
    <property type="match status" value="2"/>
</dbReference>
<evidence type="ECO:0000313" key="7">
    <source>
        <dbReference type="Proteomes" id="UP001589747"/>
    </source>
</evidence>
<keyword evidence="3" id="KW-0732">Signal</keyword>
<dbReference type="InterPro" id="IPR028082">
    <property type="entry name" value="Peripla_BP_I"/>
</dbReference>
<evidence type="ECO:0000256" key="3">
    <source>
        <dbReference type="ARBA" id="ARBA00022729"/>
    </source>
</evidence>
<organism evidence="6 7">
    <name type="scientific">Paenibacillus aurantiacus</name>
    <dbReference type="NCBI Taxonomy" id="1936118"/>
    <lineage>
        <taxon>Bacteria</taxon>
        <taxon>Bacillati</taxon>
        <taxon>Bacillota</taxon>
        <taxon>Bacilli</taxon>
        <taxon>Bacillales</taxon>
        <taxon>Paenibacillaceae</taxon>
        <taxon>Paenibacillus</taxon>
    </lineage>
</organism>
<evidence type="ECO:0000313" key="6">
    <source>
        <dbReference type="EMBL" id="MFB9325823.1"/>
    </source>
</evidence>
<dbReference type="PANTHER" id="PTHR46847">
    <property type="entry name" value="D-ALLOSE-BINDING PERIPLASMIC PROTEIN-RELATED"/>
    <property type="match status" value="1"/>
</dbReference>
<feature type="transmembrane region" description="Helical" evidence="4">
    <location>
        <begin position="7"/>
        <end position="28"/>
    </location>
</feature>
<evidence type="ECO:0000256" key="2">
    <source>
        <dbReference type="ARBA" id="ARBA00007639"/>
    </source>
</evidence>
<comment type="caution">
    <text evidence="6">The sequence shown here is derived from an EMBL/GenBank/DDBJ whole genome shotgun (WGS) entry which is preliminary data.</text>
</comment>
<protein>
    <submittedName>
        <fullName evidence="6">Substrate-binding domain-containing protein</fullName>
    </submittedName>
</protein>
<reference evidence="6 7" key="1">
    <citation type="submission" date="2024-09" db="EMBL/GenBank/DDBJ databases">
        <authorList>
            <person name="Sun Q."/>
            <person name="Mori K."/>
        </authorList>
    </citation>
    <scope>NUCLEOTIDE SEQUENCE [LARGE SCALE GENOMIC DNA]</scope>
    <source>
        <strain evidence="6 7">TISTR 2452</strain>
    </source>
</reference>
<dbReference type="EMBL" id="JBHMDO010000015">
    <property type="protein sequence ID" value="MFB9325823.1"/>
    <property type="molecule type" value="Genomic_DNA"/>
</dbReference>
<dbReference type="PANTHER" id="PTHR46847:SF1">
    <property type="entry name" value="D-ALLOSE-BINDING PERIPLASMIC PROTEIN-RELATED"/>
    <property type="match status" value="1"/>
</dbReference>
<name>A0ABV5KKS6_9BACL</name>
<comment type="subcellular location">
    <subcellularLocation>
        <location evidence="1">Cell envelope</location>
    </subcellularLocation>
</comment>
<keyword evidence="4" id="KW-0812">Transmembrane</keyword>
<keyword evidence="4" id="KW-1133">Transmembrane helix</keyword>
<dbReference type="Proteomes" id="UP001589747">
    <property type="component" value="Unassembled WGS sequence"/>
</dbReference>